<gene>
    <name evidence="1" type="ORF">BN587_00221</name>
</gene>
<protein>
    <submittedName>
        <fullName evidence="1">Uncharacterized protein</fullName>
    </submittedName>
</protein>
<organism evidence="1 2">
    <name type="scientific">Phascolarctobacterium succinatutens CAG:287</name>
    <dbReference type="NCBI Taxonomy" id="1263101"/>
    <lineage>
        <taxon>Bacteria</taxon>
        <taxon>Bacillati</taxon>
        <taxon>Bacillota</taxon>
        <taxon>Negativicutes</taxon>
        <taxon>Acidaminococcales</taxon>
        <taxon>Acidaminococcaceae</taxon>
        <taxon>Phascolarctobacterium</taxon>
    </lineage>
</organism>
<evidence type="ECO:0000313" key="2">
    <source>
        <dbReference type="Proteomes" id="UP000014937"/>
    </source>
</evidence>
<comment type="caution">
    <text evidence="1">The sequence shown here is derived from an EMBL/GenBank/DDBJ whole genome shotgun (WGS) entry which is preliminary data.</text>
</comment>
<proteinExistence type="predicted"/>
<sequence>MVKIILHKLTKEYVQYRFYPEGKDEQYGIIQVRLDGCEFNILKDIPGIWNAYKFHACSLINKLVREGQFPEESWEAWY</sequence>
<dbReference type="Proteomes" id="UP000014937">
    <property type="component" value="Unassembled WGS sequence"/>
</dbReference>
<name>R6WNJ0_9FIRM</name>
<accession>R6WNJ0</accession>
<reference evidence="1" key="1">
    <citation type="submission" date="2012-11" db="EMBL/GenBank/DDBJ databases">
        <title>Dependencies among metagenomic species, viruses, plasmids and units of genetic variation.</title>
        <authorList>
            <person name="Nielsen H.B."/>
            <person name="Almeida M."/>
            <person name="Juncker A.S."/>
            <person name="Rasmussen S."/>
            <person name="Li J."/>
            <person name="Sunagawa S."/>
            <person name="Plichta D."/>
            <person name="Gautier L."/>
            <person name="Le Chatelier E."/>
            <person name="Peletier E."/>
            <person name="Bonde I."/>
            <person name="Nielsen T."/>
            <person name="Manichanh C."/>
            <person name="Arumugam M."/>
            <person name="Batto J."/>
            <person name="Santos M.B.Q.D."/>
            <person name="Blom N."/>
            <person name="Borruel N."/>
            <person name="Burgdorf K.S."/>
            <person name="Boumezbeur F."/>
            <person name="Casellas F."/>
            <person name="Dore J."/>
            <person name="Guarner F."/>
            <person name="Hansen T."/>
            <person name="Hildebrand F."/>
            <person name="Kaas R.S."/>
            <person name="Kennedy S."/>
            <person name="Kristiansen K."/>
            <person name="Kultima J.R."/>
            <person name="Leonard P."/>
            <person name="Levenez F."/>
            <person name="Lund O."/>
            <person name="Moumen B."/>
            <person name="Le Paslier D."/>
            <person name="Pons N."/>
            <person name="Pedersen O."/>
            <person name="Prifti E."/>
            <person name="Qin J."/>
            <person name="Raes J."/>
            <person name="Tap J."/>
            <person name="Tims S."/>
            <person name="Ussery D.W."/>
            <person name="Yamada T."/>
            <person name="MetaHit consortium"/>
            <person name="Renault P."/>
            <person name="Sicheritz-Ponten T."/>
            <person name="Bork P."/>
            <person name="Wang J."/>
            <person name="Brunak S."/>
            <person name="Ehrlich S.D."/>
        </authorList>
    </citation>
    <scope>NUCLEOTIDE SEQUENCE [LARGE SCALE GENOMIC DNA]</scope>
</reference>
<dbReference type="AlphaFoldDB" id="R6WNJ0"/>
<evidence type="ECO:0000313" key="1">
    <source>
        <dbReference type="EMBL" id="CDD10975.1"/>
    </source>
</evidence>
<dbReference type="HOGENOM" id="CLU_194646_0_0_9"/>
<dbReference type="EMBL" id="CBGL010000066">
    <property type="protein sequence ID" value="CDD10975.1"/>
    <property type="molecule type" value="Genomic_DNA"/>
</dbReference>
<dbReference type="RefSeq" id="WP_021719335.1">
    <property type="nucleotide sequence ID" value="NZ_FR892754.1"/>
</dbReference>